<evidence type="ECO:0008006" key="4">
    <source>
        <dbReference type="Google" id="ProtNLM"/>
    </source>
</evidence>
<dbReference type="Proteomes" id="UP001501734">
    <property type="component" value="Unassembled WGS sequence"/>
</dbReference>
<gene>
    <name evidence="2" type="ORF">GCM10022410_17850</name>
</gene>
<keyword evidence="3" id="KW-1185">Reference proteome</keyword>
<comment type="caution">
    <text evidence="2">The sequence shown here is derived from an EMBL/GenBank/DDBJ whole genome shotgun (WGS) entry which is preliminary data.</text>
</comment>
<organism evidence="2 3">
    <name type="scientific">Amphibacillus indicireducens</name>
    <dbReference type="NCBI Taxonomy" id="1076330"/>
    <lineage>
        <taxon>Bacteria</taxon>
        <taxon>Bacillati</taxon>
        <taxon>Bacillota</taxon>
        <taxon>Bacilli</taxon>
        <taxon>Bacillales</taxon>
        <taxon>Bacillaceae</taxon>
        <taxon>Amphibacillus</taxon>
    </lineage>
</organism>
<proteinExistence type="predicted"/>
<feature type="signal peptide" evidence="1">
    <location>
        <begin position="1"/>
        <end position="19"/>
    </location>
</feature>
<name>A0ABP7VRD8_9BACI</name>
<dbReference type="PROSITE" id="PS51257">
    <property type="entry name" value="PROKAR_LIPOPROTEIN"/>
    <property type="match status" value="1"/>
</dbReference>
<feature type="chain" id="PRO_5047358685" description="Antigen I/II N-terminal domain-containing protein" evidence="1">
    <location>
        <begin position="20"/>
        <end position="184"/>
    </location>
</feature>
<evidence type="ECO:0000313" key="2">
    <source>
        <dbReference type="EMBL" id="GAA4072853.1"/>
    </source>
</evidence>
<keyword evidence="1" id="KW-0732">Signal</keyword>
<protein>
    <recommendedName>
        <fullName evidence="4">Antigen I/II N-terminal domain-containing protein</fullName>
    </recommendedName>
</protein>
<accession>A0ABP7VRD8</accession>
<reference evidence="3" key="1">
    <citation type="journal article" date="2019" name="Int. J. Syst. Evol. Microbiol.">
        <title>The Global Catalogue of Microorganisms (GCM) 10K type strain sequencing project: providing services to taxonomists for standard genome sequencing and annotation.</title>
        <authorList>
            <consortium name="The Broad Institute Genomics Platform"/>
            <consortium name="The Broad Institute Genome Sequencing Center for Infectious Disease"/>
            <person name="Wu L."/>
            <person name="Ma J."/>
        </authorList>
    </citation>
    <scope>NUCLEOTIDE SEQUENCE [LARGE SCALE GENOMIC DNA]</scope>
    <source>
        <strain evidence="3">JCM 17250</strain>
    </source>
</reference>
<dbReference type="EMBL" id="BAABDL010000094">
    <property type="protein sequence ID" value="GAA4072853.1"/>
    <property type="molecule type" value="Genomic_DNA"/>
</dbReference>
<evidence type="ECO:0000256" key="1">
    <source>
        <dbReference type="SAM" id="SignalP"/>
    </source>
</evidence>
<dbReference type="RefSeq" id="WP_344912373.1">
    <property type="nucleotide sequence ID" value="NZ_BAABDL010000094.1"/>
</dbReference>
<sequence>MKKILKVLIVLLVAGFMTACSGGTTSDHVEVTLPVSFVGEGVDVTILEAEAEEMGIEEVTLNDDGSITYEMTKEVHNEWMEEIKTEINNSITEMVESGDFVSIKDITANDDYTTFTMTVDQEAFENSFDGFAAFGLGISSSFYQLLDGKDPESYSVTIDVVDEASGEVIDTTVFPDDLDNLGEE</sequence>
<evidence type="ECO:0000313" key="3">
    <source>
        <dbReference type="Proteomes" id="UP001501734"/>
    </source>
</evidence>